<proteinExistence type="predicted"/>
<reference evidence="1 2" key="1">
    <citation type="submission" date="2023-08" db="EMBL/GenBank/DDBJ databases">
        <authorList>
            <person name="Palmer J.M."/>
        </authorList>
    </citation>
    <scope>NUCLEOTIDE SEQUENCE [LARGE SCALE GENOMIC DNA]</scope>
    <source>
        <strain evidence="1 2">TWF481</strain>
    </source>
</reference>
<dbReference type="EMBL" id="JAVHJL010000012">
    <property type="protein sequence ID" value="KAK6495696.1"/>
    <property type="molecule type" value="Genomic_DNA"/>
</dbReference>
<sequence>MLPTYTKQQLPASLPKDHPSVIKSYFAVDGLIMHAILQIANSIGSESSYCLVPPSGTLDQIIECLKLPSSFQDPDLTIQHPSTLRIPALIELQISQLKDIFPIKL</sequence>
<dbReference type="Proteomes" id="UP001370758">
    <property type="component" value="Unassembled WGS sequence"/>
</dbReference>
<keyword evidence="2" id="KW-1185">Reference proteome</keyword>
<gene>
    <name evidence="1" type="ORF">TWF481_002744</name>
</gene>
<organism evidence="1 2">
    <name type="scientific">Arthrobotrys musiformis</name>
    <dbReference type="NCBI Taxonomy" id="47236"/>
    <lineage>
        <taxon>Eukaryota</taxon>
        <taxon>Fungi</taxon>
        <taxon>Dikarya</taxon>
        <taxon>Ascomycota</taxon>
        <taxon>Pezizomycotina</taxon>
        <taxon>Orbiliomycetes</taxon>
        <taxon>Orbiliales</taxon>
        <taxon>Orbiliaceae</taxon>
        <taxon>Arthrobotrys</taxon>
    </lineage>
</organism>
<accession>A0AAV9VTJ8</accession>
<comment type="caution">
    <text evidence="1">The sequence shown here is derived from an EMBL/GenBank/DDBJ whole genome shotgun (WGS) entry which is preliminary data.</text>
</comment>
<evidence type="ECO:0000313" key="1">
    <source>
        <dbReference type="EMBL" id="KAK6495696.1"/>
    </source>
</evidence>
<name>A0AAV9VTJ8_9PEZI</name>
<protein>
    <submittedName>
        <fullName evidence="1">Uncharacterized protein</fullName>
    </submittedName>
</protein>
<dbReference type="AlphaFoldDB" id="A0AAV9VTJ8"/>
<evidence type="ECO:0000313" key="2">
    <source>
        <dbReference type="Proteomes" id="UP001370758"/>
    </source>
</evidence>